<sequence>MVVVAAPATAFADATSGDTAAVAPGHADRGIPTHTRRPPHEAKSGRFNGTPKAGTGGSALATTPVDRQVDELSPADTGEESTATDHDEAPADGPLVTDGASRADEPGADGLDAVSDEQSSARHTKSLANGQRSAERRWRERQPAPATEPERGTIPPPLDTSASAETETAASAASSSSSTTETVNSPGAVPTLADRTDQGNATVDIATSTRYAPVSKHIPLTRPEALQSTPPTPRSSPLLLAMIGWIRNQIEGGVAGRKIPSSRAVATASGGTSTAPAPALVGTASVGVPNAVTGVVIGSLNVAATDGRSLTYQVTGLPLKGSVNVSSDGTYSYTPALIARLWAGVTATGDFDSFTVTARDGVNSSSISVSCPILPSVLSVKADVGVGSGPNGVAVAGGYAYVANQAGGSVSVIDIGTNRVISTIPVVANPAALAVDAESGRVYVAGSGAVSVIDSATNTVVATTSIGTGQSYGIVLSPNGTRSYVTQSGTNRVVVISTLNDKVLTTVRVGSTPGGIAVSPDGSRLYVVNFGSKNVSVINTGTNRVVSSIRVGTNPSSVAVTPDGKRLYVANSGANTVSVINTATRKVAATVTVGVQPWSVVISPDGKTAYIATADDKVTLMDTVSNTIITSVATDPAAEASTHMLAISTDGTTLYVTDQADGTLRTLTFVRGNTAPAAAGAPTASTPDPTTGAVRGSLNISDADGDQLTYAIVTSPARGTVTIDAVTGTYTYTPDSTARQQVSLGTGAADTFTIAVSDSLVTKTLKVSVPLAVAGTVAATPYLPFDMPIGPTSQKVFAHYVPWMPISYDNLPAAIDYYTTELLNILGENGIHSAYGGYLRDRPLPRDPIDSAEWRYLDVLTEVNQAKSVGIDGFTVDITSPSQQNEAINNLLRAAQATTGFSIQPQADLSSSVVAGMTAGQFAAAFAPYLSSPGAFRLADGRVVLSAFYAENKSTAWWNSTLTTLRNTYGLDVAFVPTFLDAYHYMAAFAPISYGFGNWGGRNTSTVDPAATGPGSQVDLVRTAHNLGKVWMQPVAFQDARPREGLYEESNNSQTATNAWQIAVSEGAEWVQLVTWNDYAEGSAMAPSIEHGWKMLDLQAYNIAQFKYRSTSAVVRDAVYVSHRAQLANSESSYPESLPMKVRPGTPPPVDTVEVVVFATAPATVRATIGGVTSTCAVGGGRSVCNFSLRAGDVVIALERGGQVVTLVNSPYKVTNAPYTADLEYHMAGGLR</sequence>
<evidence type="ECO:0000256" key="1">
    <source>
        <dbReference type="ARBA" id="ARBA00022729"/>
    </source>
</evidence>
<feature type="compositionally biased region" description="Low complexity" evidence="2">
    <location>
        <begin position="160"/>
        <end position="182"/>
    </location>
</feature>
<dbReference type="SUPFAM" id="SSF50974">
    <property type="entry name" value="Nitrous oxide reductase, N-terminal domain"/>
    <property type="match status" value="1"/>
</dbReference>
<name>A0A9X3BJZ3_9MYCO</name>
<reference evidence="5" key="1">
    <citation type="submission" date="2020-07" db="EMBL/GenBank/DDBJ databases">
        <authorList>
            <person name="Pettersson B.M.F."/>
            <person name="Behra P.R.K."/>
            <person name="Ramesh M."/>
            <person name="Das S."/>
            <person name="Dasgupta S."/>
            <person name="Kirsebom L.A."/>
        </authorList>
    </citation>
    <scope>NUCLEOTIDE SEQUENCE</scope>
    <source>
        <strain evidence="5">DSM 45406</strain>
    </source>
</reference>
<dbReference type="Gene3D" id="3.20.20.80">
    <property type="entry name" value="Glycosidases"/>
    <property type="match status" value="1"/>
</dbReference>
<dbReference type="CDD" id="cd11577">
    <property type="entry name" value="GH71"/>
    <property type="match status" value="1"/>
</dbReference>
<dbReference type="SUPFAM" id="SSF51004">
    <property type="entry name" value="C-terminal (heme d1) domain of cytochrome cd1-nitrite reductase"/>
    <property type="match status" value="1"/>
</dbReference>
<dbReference type="EMBL" id="JACKRN010000872">
    <property type="protein sequence ID" value="MCV7073464.1"/>
    <property type="molecule type" value="Genomic_DNA"/>
</dbReference>
<dbReference type="GO" id="GO:0051118">
    <property type="term" value="F:glucan endo-1,3-alpha-glucosidase activity"/>
    <property type="evidence" value="ECO:0007669"/>
    <property type="project" value="InterPro"/>
</dbReference>
<evidence type="ECO:0000259" key="4">
    <source>
        <dbReference type="Pfam" id="PF21783"/>
    </source>
</evidence>
<reference evidence="5" key="2">
    <citation type="journal article" date="2022" name="BMC Genomics">
        <title>Comparative genome analysis of mycobacteria focusing on tRNA and non-coding RNA.</title>
        <authorList>
            <person name="Behra P.R.K."/>
            <person name="Pettersson B.M.F."/>
            <person name="Ramesh M."/>
            <person name="Das S."/>
            <person name="Dasgupta S."/>
            <person name="Kirsebom L.A."/>
        </authorList>
    </citation>
    <scope>NUCLEOTIDE SEQUENCE</scope>
    <source>
        <strain evidence="5">DSM 45406</strain>
    </source>
</reference>
<dbReference type="InterPro" id="IPR005197">
    <property type="entry name" value="Glyco_hydro_71"/>
</dbReference>
<dbReference type="PANTHER" id="PTHR47197:SF3">
    <property type="entry name" value="DIHYDRO-HEME D1 DEHYDROGENASE"/>
    <property type="match status" value="1"/>
</dbReference>
<evidence type="ECO:0000259" key="3">
    <source>
        <dbReference type="Pfam" id="PF17803"/>
    </source>
</evidence>
<comment type="caution">
    <text evidence="5">The sequence shown here is derived from an EMBL/GenBank/DDBJ whole genome shotgun (WGS) entry which is preliminary data.</text>
</comment>
<keyword evidence="1" id="KW-0732">Signal</keyword>
<evidence type="ECO:0000313" key="5">
    <source>
        <dbReference type="EMBL" id="MCV7073464.1"/>
    </source>
</evidence>
<dbReference type="Pfam" id="PF03659">
    <property type="entry name" value="Glyco_hydro_71"/>
    <property type="match status" value="1"/>
</dbReference>
<dbReference type="Pfam" id="PF17963">
    <property type="entry name" value="Big_9"/>
    <property type="match status" value="1"/>
</dbReference>
<dbReference type="InterPro" id="IPR015943">
    <property type="entry name" value="WD40/YVTN_repeat-like_dom_sf"/>
</dbReference>
<proteinExistence type="predicted"/>
<dbReference type="NCBIfam" id="TIGR01965">
    <property type="entry name" value="VCBS_repeat"/>
    <property type="match status" value="1"/>
</dbReference>
<dbReference type="PANTHER" id="PTHR47197">
    <property type="entry name" value="PROTEIN NIRF"/>
    <property type="match status" value="1"/>
</dbReference>
<evidence type="ECO:0000256" key="2">
    <source>
        <dbReference type="SAM" id="MobiDB-lite"/>
    </source>
</evidence>
<dbReference type="NCBIfam" id="TIGR02276">
    <property type="entry name" value="beta_rpt_yvtn"/>
    <property type="match status" value="3"/>
</dbReference>
<feature type="domain" description="RapA2 cadherin-like" evidence="3">
    <location>
        <begin position="666"/>
        <end position="732"/>
    </location>
</feature>
<dbReference type="Gene3D" id="2.130.10.10">
    <property type="entry name" value="YVTN repeat-like/Quinoprotein amine dehydrogenase"/>
    <property type="match status" value="3"/>
</dbReference>
<dbReference type="InterPro" id="IPR011048">
    <property type="entry name" value="Haem_d1_sf"/>
</dbReference>
<gene>
    <name evidence="5" type="ORF">H7H73_27265</name>
</gene>
<dbReference type="Pfam" id="PF21783">
    <property type="entry name" value="YNCE"/>
    <property type="match status" value="1"/>
</dbReference>
<dbReference type="InterPro" id="IPR011964">
    <property type="entry name" value="YVTN_b-propeller_repeat"/>
</dbReference>
<feature type="compositionally biased region" description="Polar residues" evidence="2">
    <location>
        <begin position="198"/>
        <end position="208"/>
    </location>
</feature>
<dbReference type="Pfam" id="PF17803">
    <property type="entry name" value="Cadherin_4"/>
    <property type="match status" value="1"/>
</dbReference>
<feature type="region of interest" description="Disordered" evidence="2">
    <location>
        <begin position="13"/>
        <end position="208"/>
    </location>
</feature>
<dbReference type="InterPro" id="IPR048433">
    <property type="entry name" value="YNCE-like_beta-prop"/>
</dbReference>
<dbReference type="InterPro" id="IPR051200">
    <property type="entry name" value="Host-pathogen_enzymatic-act"/>
</dbReference>
<dbReference type="InterPro" id="IPR010221">
    <property type="entry name" value="VCBS_dom"/>
</dbReference>
<protein>
    <submittedName>
        <fullName evidence="5">Beta-propeller fold lactonase family protein</fullName>
    </submittedName>
</protein>
<evidence type="ECO:0000313" key="6">
    <source>
        <dbReference type="Proteomes" id="UP001140272"/>
    </source>
</evidence>
<feature type="domain" description="YNCE-like beta-propeller" evidence="4">
    <location>
        <begin position="522"/>
        <end position="661"/>
    </location>
</feature>
<dbReference type="InterPro" id="IPR011045">
    <property type="entry name" value="N2O_reductase_N"/>
</dbReference>
<accession>A0A9X3BJZ3</accession>
<feature type="region of interest" description="Disordered" evidence="2">
    <location>
        <begin position="214"/>
        <end position="233"/>
    </location>
</feature>
<dbReference type="Proteomes" id="UP001140272">
    <property type="component" value="Unassembled WGS sequence"/>
</dbReference>
<dbReference type="AlphaFoldDB" id="A0A9X3BJZ3"/>
<organism evidence="5 6">
    <name type="scientific">Mycolicibacterium rufum</name>
    <dbReference type="NCBI Taxonomy" id="318424"/>
    <lineage>
        <taxon>Bacteria</taxon>
        <taxon>Bacillati</taxon>
        <taxon>Actinomycetota</taxon>
        <taxon>Actinomycetes</taxon>
        <taxon>Mycobacteriales</taxon>
        <taxon>Mycobacteriaceae</taxon>
        <taxon>Mycolicibacterium</taxon>
    </lineage>
</organism>
<feature type="compositionally biased region" description="Basic and acidic residues" evidence="2">
    <location>
        <begin position="133"/>
        <end position="142"/>
    </location>
</feature>
<dbReference type="InterPro" id="IPR040853">
    <property type="entry name" value="RapA2_cadherin-like"/>
</dbReference>